<dbReference type="WBParaSite" id="ES5_v2.g24976.t1">
    <property type="protein sequence ID" value="ES5_v2.g24976.t1"/>
    <property type="gene ID" value="ES5_v2.g24976"/>
</dbReference>
<evidence type="ECO:0000313" key="1">
    <source>
        <dbReference type="Proteomes" id="UP000887579"/>
    </source>
</evidence>
<reference evidence="2" key="1">
    <citation type="submission" date="2022-11" db="UniProtKB">
        <authorList>
            <consortium name="WormBaseParasite"/>
        </authorList>
    </citation>
    <scope>IDENTIFICATION</scope>
</reference>
<accession>A0AC34G643</accession>
<evidence type="ECO:0000313" key="2">
    <source>
        <dbReference type="WBParaSite" id="ES5_v2.g24976.t1"/>
    </source>
</evidence>
<name>A0AC34G643_9BILA</name>
<organism evidence="1 2">
    <name type="scientific">Panagrolaimus sp. ES5</name>
    <dbReference type="NCBI Taxonomy" id="591445"/>
    <lineage>
        <taxon>Eukaryota</taxon>
        <taxon>Metazoa</taxon>
        <taxon>Ecdysozoa</taxon>
        <taxon>Nematoda</taxon>
        <taxon>Chromadorea</taxon>
        <taxon>Rhabditida</taxon>
        <taxon>Tylenchina</taxon>
        <taxon>Panagrolaimomorpha</taxon>
        <taxon>Panagrolaimoidea</taxon>
        <taxon>Panagrolaimidae</taxon>
        <taxon>Panagrolaimus</taxon>
    </lineage>
</organism>
<sequence>MSHDLNGKVVIITGSSSGIGQAAAILFAKSGASVTIHGRSEDGLKKTADLIAEAGIPKDRIHSVKGPVTDDSVLAALINETIEKFGKLDIIINNVGIANKEGTKDHRSMENLDYILHVNVKSIIRLTELAIPHLEKTKGNIVNVSSIASQKTSQPIPFYNISKAALDHFARNYASILAPQGIRVNNLNPGATQTSFMTRHGIPIQVLEKLTKDFKIPLGRWGSPEEMAEFLAFIASEKASYMTGQIINVDGGLLVHSPSLKLD</sequence>
<proteinExistence type="predicted"/>
<dbReference type="Proteomes" id="UP000887579">
    <property type="component" value="Unplaced"/>
</dbReference>
<protein>
    <submittedName>
        <fullName evidence="2">Uncharacterized protein</fullName>
    </submittedName>
</protein>